<accession>A0AA38XMZ0</accession>
<sequence>MPPRLGEMTPVEDPTSPMYPIFQYFETLRSERDKIIKSRYALQLVCKQINNIWSPIFFSTTTIVASKVKRAKRNPHKDTKHMRLSDKSITNFMTKSLSANTMQTIRKLYCDVTHQVRPGFGVIINTECSESSVEQLARFVGGLPSIQEFTFAGRGYHCTTIPVRALGALGSLDMDSMWSYPALSYEPVWRDMKKRVYDELKSATSKDWAVLRRIQLTICNRECACQNRQVPTMHQIPLGLVSVRVQEAQVVFRRAASVVARSENDWAEVVGY</sequence>
<proteinExistence type="predicted"/>
<dbReference type="Proteomes" id="UP001172673">
    <property type="component" value="Unassembled WGS sequence"/>
</dbReference>
<protein>
    <submittedName>
        <fullName evidence="1">Uncharacterized protein</fullName>
    </submittedName>
</protein>
<evidence type="ECO:0000313" key="2">
    <source>
        <dbReference type="Proteomes" id="UP001172673"/>
    </source>
</evidence>
<organism evidence="1 2">
    <name type="scientific">Cladophialophora chaetospira</name>
    <dbReference type="NCBI Taxonomy" id="386627"/>
    <lineage>
        <taxon>Eukaryota</taxon>
        <taxon>Fungi</taxon>
        <taxon>Dikarya</taxon>
        <taxon>Ascomycota</taxon>
        <taxon>Pezizomycotina</taxon>
        <taxon>Eurotiomycetes</taxon>
        <taxon>Chaetothyriomycetidae</taxon>
        <taxon>Chaetothyriales</taxon>
        <taxon>Herpotrichiellaceae</taxon>
        <taxon>Cladophialophora</taxon>
    </lineage>
</organism>
<comment type="caution">
    <text evidence="1">The sequence shown here is derived from an EMBL/GenBank/DDBJ whole genome shotgun (WGS) entry which is preliminary data.</text>
</comment>
<dbReference type="AlphaFoldDB" id="A0AA38XMZ0"/>
<dbReference type="EMBL" id="JAPDRK010000001">
    <property type="protein sequence ID" value="KAJ9616414.1"/>
    <property type="molecule type" value="Genomic_DNA"/>
</dbReference>
<keyword evidence="2" id="KW-1185">Reference proteome</keyword>
<gene>
    <name evidence="1" type="ORF">H2200_000132</name>
</gene>
<name>A0AA38XMZ0_9EURO</name>
<reference evidence="1" key="1">
    <citation type="submission" date="2022-10" db="EMBL/GenBank/DDBJ databases">
        <title>Culturing micro-colonial fungi from biological soil crusts in the Mojave desert and describing Neophaeococcomyces mojavensis, and introducing the new genera and species Taxawa tesnikishii.</title>
        <authorList>
            <person name="Kurbessoian T."/>
            <person name="Stajich J.E."/>
        </authorList>
    </citation>
    <scope>NUCLEOTIDE SEQUENCE</scope>
    <source>
        <strain evidence="1">TK_41</strain>
    </source>
</reference>
<evidence type="ECO:0000313" key="1">
    <source>
        <dbReference type="EMBL" id="KAJ9616414.1"/>
    </source>
</evidence>